<dbReference type="OrthoDB" id="2384430at2759"/>
<dbReference type="SUPFAM" id="SSF81901">
    <property type="entry name" value="HCP-like"/>
    <property type="match status" value="1"/>
</dbReference>
<gene>
    <name evidence="2" type="ORF">CARUB_v10024290mg</name>
</gene>
<dbReference type="PANTHER" id="PTHR36792:SF5">
    <property type="entry name" value="SEL1 REPEAT PROTEIN"/>
    <property type="match status" value="1"/>
</dbReference>
<dbReference type="eggNOG" id="ENOG502S1DT">
    <property type="taxonomic scope" value="Eukaryota"/>
</dbReference>
<dbReference type="Proteomes" id="UP000029121">
    <property type="component" value="Unassembled WGS sequence"/>
</dbReference>
<dbReference type="KEGG" id="crb:17888541"/>
<dbReference type="PANTHER" id="PTHR36792">
    <property type="entry name" value="EXPRESSED PROTEIN"/>
    <property type="match status" value="1"/>
</dbReference>
<evidence type="ECO:0000313" key="3">
    <source>
        <dbReference type="Proteomes" id="UP000029121"/>
    </source>
</evidence>
<evidence type="ECO:0000256" key="1">
    <source>
        <dbReference type="SAM" id="MobiDB-lite"/>
    </source>
</evidence>
<feature type="region of interest" description="Disordered" evidence="1">
    <location>
        <begin position="27"/>
        <end position="51"/>
    </location>
</feature>
<accession>R0FZ82</accession>
<reference evidence="3" key="1">
    <citation type="journal article" date="2013" name="Nat. Genet.">
        <title>The Capsella rubella genome and the genomic consequences of rapid mating system evolution.</title>
        <authorList>
            <person name="Slotte T."/>
            <person name="Hazzouri K.M."/>
            <person name="Agren J.A."/>
            <person name="Koenig D."/>
            <person name="Maumus F."/>
            <person name="Guo Y.L."/>
            <person name="Steige K."/>
            <person name="Platts A.E."/>
            <person name="Escobar J.S."/>
            <person name="Newman L.K."/>
            <person name="Wang W."/>
            <person name="Mandakova T."/>
            <person name="Vello E."/>
            <person name="Smith L.M."/>
            <person name="Henz S.R."/>
            <person name="Steffen J."/>
            <person name="Takuno S."/>
            <person name="Brandvain Y."/>
            <person name="Coop G."/>
            <person name="Andolfatto P."/>
            <person name="Hu T.T."/>
            <person name="Blanchette M."/>
            <person name="Clark R.M."/>
            <person name="Quesneville H."/>
            <person name="Nordborg M."/>
            <person name="Gaut B.S."/>
            <person name="Lysak M.A."/>
            <person name="Jenkins J."/>
            <person name="Grimwood J."/>
            <person name="Chapman J."/>
            <person name="Prochnik S."/>
            <person name="Shu S."/>
            <person name="Rokhsar D."/>
            <person name="Schmutz J."/>
            <person name="Weigel D."/>
            <person name="Wright S.I."/>
        </authorList>
    </citation>
    <scope>NUCLEOTIDE SEQUENCE [LARGE SCALE GENOMIC DNA]</scope>
    <source>
        <strain evidence="3">cv. Monte Gargano</strain>
    </source>
</reference>
<dbReference type="AlphaFoldDB" id="R0FZ82"/>
<sequence length="137" mass="14830">MGKSIPIKTGLRGVAATAAGFIKSSKPIRPITSMDSPVKDSSPATTSDSSRRFVPLSTVVSDCAKRWFKDTLEEAKAGNITMQVLLGQMYNSGYGIPKDAKKGKLWITKASRVRSSVWKVKDKRPGYNASDSDSESD</sequence>
<organism evidence="2 3">
    <name type="scientific">Capsella rubella</name>
    <dbReference type="NCBI Taxonomy" id="81985"/>
    <lineage>
        <taxon>Eukaryota</taxon>
        <taxon>Viridiplantae</taxon>
        <taxon>Streptophyta</taxon>
        <taxon>Embryophyta</taxon>
        <taxon>Tracheophyta</taxon>
        <taxon>Spermatophyta</taxon>
        <taxon>Magnoliopsida</taxon>
        <taxon>eudicotyledons</taxon>
        <taxon>Gunneridae</taxon>
        <taxon>Pentapetalae</taxon>
        <taxon>rosids</taxon>
        <taxon>malvids</taxon>
        <taxon>Brassicales</taxon>
        <taxon>Brassicaceae</taxon>
        <taxon>Camelineae</taxon>
        <taxon>Capsella</taxon>
    </lineage>
</organism>
<dbReference type="InterPro" id="IPR011990">
    <property type="entry name" value="TPR-like_helical_dom_sf"/>
</dbReference>
<proteinExistence type="predicted"/>
<name>R0FZ82_9BRAS</name>
<protein>
    <submittedName>
        <fullName evidence="2">Uncharacterized protein</fullName>
    </submittedName>
</protein>
<evidence type="ECO:0000313" key="2">
    <source>
        <dbReference type="EMBL" id="EOA28106.1"/>
    </source>
</evidence>
<dbReference type="EMBL" id="KB870808">
    <property type="protein sequence ID" value="EOA28106.1"/>
    <property type="molecule type" value="Genomic_DNA"/>
</dbReference>
<dbReference type="Gene3D" id="1.25.40.10">
    <property type="entry name" value="Tetratricopeptide repeat domain"/>
    <property type="match status" value="1"/>
</dbReference>
<keyword evidence="3" id="KW-1185">Reference proteome</keyword>
<dbReference type="STRING" id="81985.R0FZ82"/>